<dbReference type="InterPro" id="IPR002509">
    <property type="entry name" value="NODB_dom"/>
</dbReference>
<dbReference type="GO" id="GO:0016810">
    <property type="term" value="F:hydrolase activity, acting on carbon-nitrogen (but not peptide) bonds"/>
    <property type="evidence" value="ECO:0007669"/>
    <property type="project" value="InterPro"/>
</dbReference>
<keyword evidence="1" id="KW-0732">Signal</keyword>
<protein>
    <recommendedName>
        <fullName evidence="2">NodB homology domain-containing protein</fullName>
    </recommendedName>
</protein>
<comment type="caution">
    <text evidence="3">The sequence shown here is derived from an EMBL/GenBank/DDBJ whole genome shotgun (WGS) entry which is preliminary data.</text>
</comment>
<sequence length="275" mass="31304">MLFPGGLSRALTLSYDDGVDQDERLLEIMVCHGLKGTFNLNGSLLCEGEPVYPAGQVHRRVSRSKALRLFKDSGQEVALHSATHPHLERLPAGMIAHEMLKDRLTLEGLFGRVIRGMAYPFGTYNNEVVDVLRTLGLVYARTVESSRGFVIPRDWLRLRPTCHHDDPELIALLHRFLSPDAGGEARLFYLWGHSYEFEQHDNWEVIERFAQAAGGRKDVWYATNIEVHDYVWAYRQLRFSADGLIVHNPTAATIWLKADRQELVLTPGETLKIDR</sequence>
<evidence type="ECO:0000313" key="3">
    <source>
        <dbReference type="EMBL" id="MPM90992.1"/>
    </source>
</evidence>
<reference evidence="3" key="1">
    <citation type="submission" date="2019-08" db="EMBL/GenBank/DDBJ databases">
        <authorList>
            <person name="Kucharzyk K."/>
            <person name="Murdoch R.W."/>
            <person name="Higgins S."/>
            <person name="Loffler F."/>
        </authorList>
    </citation>
    <scope>NUCLEOTIDE SEQUENCE</scope>
</reference>
<dbReference type="PROSITE" id="PS51677">
    <property type="entry name" value="NODB"/>
    <property type="match status" value="1"/>
</dbReference>
<dbReference type="PANTHER" id="PTHR34216">
    <property type="match status" value="1"/>
</dbReference>
<dbReference type="AlphaFoldDB" id="A0A645DR89"/>
<name>A0A645DR89_9ZZZZ</name>
<accession>A0A645DR89</accession>
<evidence type="ECO:0000259" key="2">
    <source>
        <dbReference type="PROSITE" id="PS51677"/>
    </source>
</evidence>
<dbReference type="GO" id="GO:0005975">
    <property type="term" value="P:carbohydrate metabolic process"/>
    <property type="evidence" value="ECO:0007669"/>
    <property type="project" value="InterPro"/>
</dbReference>
<organism evidence="3">
    <name type="scientific">bioreactor metagenome</name>
    <dbReference type="NCBI Taxonomy" id="1076179"/>
    <lineage>
        <taxon>unclassified sequences</taxon>
        <taxon>metagenomes</taxon>
        <taxon>ecological metagenomes</taxon>
    </lineage>
</organism>
<dbReference type="CDD" id="cd10967">
    <property type="entry name" value="CE4_GLA_like_6s"/>
    <property type="match status" value="1"/>
</dbReference>
<evidence type="ECO:0000256" key="1">
    <source>
        <dbReference type="ARBA" id="ARBA00022729"/>
    </source>
</evidence>
<dbReference type="Gene3D" id="3.20.20.370">
    <property type="entry name" value="Glycoside hydrolase/deacetylase"/>
    <property type="match status" value="1"/>
</dbReference>
<dbReference type="InterPro" id="IPR011330">
    <property type="entry name" value="Glyco_hydro/deAcase_b/a-brl"/>
</dbReference>
<gene>
    <name evidence="3" type="ORF">SDC9_138117</name>
</gene>
<dbReference type="PANTHER" id="PTHR34216:SF11">
    <property type="entry name" value="CHITOOLIGOSACCHARIDE DEACETYLASE"/>
    <property type="match status" value="1"/>
</dbReference>
<dbReference type="EMBL" id="VSSQ01038112">
    <property type="protein sequence ID" value="MPM90992.1"/>
    <property type="molecule type" value="Genomic_DNA"/>
</dbReference>
<proteinExistence type="predicted"/>
<feature type="domain" description="NodB homology" evidence="2">
    <location>
        <begin position="9"/>
        <end position="222"/>
    </location>
</feature>
<dbReference type="Pfam" id="PF01522">
    <property type="entry name" value="Polysacc_deac_1"/>
    <property type="match status" value="1"/>
</dbReference>
<dbReference type="InterPro" id="IPR051398">
    <property type="entry name" value="Polysacch_Deacetylase"/>
</dbReference>
<dbReference type="SUPFAM" id="SSF88713">
    <property type="entry name" value="Glycoside hydrolase/deacetylase"/>
    <property type="match status" value="1"/>
</dbReference>